<dbReference type="InterPro" id="IPR016181">
    <property type="entry name" value="Acyl_CoA_acyltransferase"/>
</dbReference>
<feature type="domain" description="N-acetyltransferase" evidence="1">
    <location>
        <begin position="1"/>
        <end position="90"/>
    </location>
</feature>
<dbReference type="Proteomes" id="UP000315525">
    <property type="component" value="Unassembled WGS sequence"/>
</dbReference>
<gene>
    <name evidence="2" type="ORF">E3J62_04420</name>
</gene>
<sequence>MFELQSYGEIIDVAVKSTHRRKGIGTKMVSRIYEWFKSRGVNRIELRVAEGNEISGFPVDCNHHVFQISQWADRENALNDQRDGKDERMY</sequence>
<dbReference type="PROSITE" id="PS51186">
    <property type="entry name" value="GNAT"/>
    <property type="match status" value="1"/>
</dbReference>
<dbReference type="Gene3D" id="3.40.630.30">
    <property type="match status" value="1"/>
</dbReference>
<evidence type="ECO:0000313" key="2">
    <source>
        <dbReference type="EMBL" id="TET46362.1"/>
    </source>
</evidence>
<accession>A0A523UUX0</accession>
<dbReference type="AlphaFoldDB" id="A0A523UUX0"/>
<proteinExistence type="predicted"/>
<name>A0A523UUX0_UNCT6</name>
<dbReference type="EMBL" id="SOJN01000055">
    <property type="protein sequence ID" value="TET46362.1"/>
    <property type="molecule type" value="Genomic_DNA"/>
</dbReference>
<keyword evidence="2" id="KW-0808">Transferase</keyword>
<comment type="caution">
    <text evidence="2">The sequence shown here is derived from an EMBL/GenBank/DDBJ whole genome shotgun (WGS) entry which is preliminary data.</text>
</comment>
<dbReference type="GO" id="GO:0016747">
    <property type="term" value="F:acyltransferase activity, transferring groups other than amino-acyl groups"/>
    <property type="evidence" value="ECO:0007669"/>
    <property type="project" value="InterPro"/>
</dbReference>
<evidence type="ECO:0000259" key="1">
    <source>
        <dbReference type="PROSITE" id="PS51186"/>
    </source>
</evidence>
<dbReference type="CDD" id="cd04301">
    <property type="entry name" value="NAT_SF"/>
    <property type="match status" value="1"/>
</dbReference>
<dbReference type="SUPFAM" id="SSF55729">
    <property type="entry name" value="Acyl-CoA N-acyltransferases (Nat)"/>
    <property type="match status" value="1"/>
</dbReference>
<dbReference type="Pfam" id="PF00583">
    <property type="entry name" value="Acetyltransf_1"/>
    <property type="match status" value="1"/>
</dbReference>
<organism evidence="2 3">
    <name type="scientific">candidate division TA06 bacterium</name>
    <dbReference type="NCBI Taxonomy" id="2250710"/>
    <lineage>
        <taxon>Bacteria</taxon>
        <taxon>Bacteria division TA06</taxon>
    </lineage>
</organism>
<evidence type="ECO:0000313" key="3">
    <source>
        <dbReference type="Proteomes" id="UP000315525"/>
    </source>
</evidence>
<reference evidence="2 3" key="1">
    <citation type="submission" date="2019-03" db="EMBL/GenBank/DDBJ databases">
        <title>Metabolic potential of uncultured bacteria and archaea associated with petroleum seepage in deep-sea sediments.</title>
        <authorList>
            <person name="Dong X."/>
            <person name="Hubert C."/>
        </authorList>
    </citation>
    <scope>NUCLEOTIDE SEQUENCE [LARGE SCALE GENOMIC DNA]</scope>
    <source>
        <strain evidence="2">E44_bin18</strain>
    </source>
</reference>
<protein>
    <submittedName>
        <fullName evidence="2">GNAT family N-acetyltransferase</fullName>
    </submittedName>
</protein>
<dbReference type="InterPro" id="IPR000182">
    <property type="entry name" value="GNAT_dom"/>
</dbReference>